<dbReference type="RefSeq" id="WP_237484648.1">
    <property type="nucleotide sequence ID" value="NZ_CAKLCM010000002.1"/>
</dbReference>
<evidence type="ECO:0000313" key="2">
    <source>
        <dbReference type="Proteomes" id="UP000838160"/>
    </source>
</evidence>
<comment type="caution">
    <text evidence="1">The sequence shown here is derived from an EMBL/GenBank/DDBJ whole genome shotgun (WGS) entry which is preliminary data.</text>
</comment>
<keyword evidence="2" id="KW-1185">Reference proteome</keyword>
<reference evidence="1" key="1">
    <citation type="submission" date="2021-12" db="EMBL/GenBank/DDBJ databases">
        <authorList>
            <person name="Rodrigo-Torres L."/>
            <person name="Arahal R. D."/>
            <person name="Lucena T."/>
        </authorList>
    </citation>
    <scope>NUCLEOTIDE SEQUENCE</scope>
    <source>
        <strain evidence="1">CECT 8226</strain>
    </source>
</reference>
<evidence type="ECO:0008006" key="3">
    <source>
        <dbReference type="Google" id="ProtNLM"/>
    </source>
</evidence>
<organism evidence="1 2">
    <name type="scientific">Vibrio hippocampi</name>
    <dbReference type="NCBI Taxonomy" id="654686"/>
    <lineage>
        <taxon>Bacteria</taxon>
        <taxon>Pseudomonadati</taxon>
        <taxon>Pseudomonadota</taxon>
        <taxon>Gammaproteobacteria</taxon>
        <taxon>Vibrionales</taxon>
        <taxon>Vibrionaceae</taxon>
        <taxon>Vibrio</taxon>
    </lineage>
</organism>
<dbReference type="EMBL" id="CAKLCM010000002">
    <property type="protein sequence ID" value="CAH0526267.1"/>
    <property type="molecule type" value="Genomic_DNA"/>
</dbReference>
<name>A0ABM8ZHV0_9VIBR</name>
<protein>
    <recommendedName>
        <fullName evidence="3">WYL domain-containing protein</fullName>
    </recommendedName>
</protein>
<evidence type="ECO:0000313" key="1">
    <source>
        <dbReference type="EMBL" id="CAH0526267.1"/>
    </source>
</evidence>
<dbReference type="Proteomes" id="UP000838160">
    <property type="component" value="Unassembled WGS sequence"/>
</dbReference>
<accession>A0ABM8ZHV0</accession>
<sequence>MATKPNLRDHVSLLFELHNRIPQTHSIAVQELQQQLSSIGIERDIRTIQRNLDILVQHLNVSKDTRDRPYGYRREASTLNSFGERETILLTFAEQWLTNTFPVEYRAIIHSIFNDIQQQKSQRHDTMPLQELLYVDESLIPNISYTSVFSSAFELICKALMNTNQLKVELPGGQQNIEPLGLAITEQGLTVVYQEAESCQVKHADVSDITNADLSTFDFKRPKEFSIKAYIKQQLATEQQNSIKHNNRPTTM</sequence>
<proteinExistence type="predicted"/>
<gene>
    <name evidence="1" type="ORF">VHP8226_01714</name>
</gene>